<evidence type="ECO:0000313" key="3">
    <source>
        <dbReference type="EMBL" id="UEL48897.1"/>
    </source>
</evidence>
<dbReference type="AlphaFoldDB" id="A0AAX2ZKI7"/>
<evidence type="ECO:0000313" key="4">
    <source>
        <dbReference type="Proteomes" id="UP001198983"/>
    </source>
</evidence>
<feature type="transmembrane region" description="Helical" evidence="1">
    <location>
        <begin position="167"/>
        <end position="183"/>
    </location>
</feature>
<feature type="transmembrane region" description="Helical" evidence="1">
    <location>
        <begin position="189"/>
        <end position="206"/>
    </location>
</feature>
<dbReference type="InterPro" id="IPR052710">
    <property type="entry name" value="CAAX_protease"/>
</dbReference>
<evidence type="ECO:0000259" key="2">
    <source>
        <dbReference type="Pfam" id="PF02517"/>
    </source>
</evidence>
<dbReference type="GO" id="GO:0080120">
    <property type="term" value="P:CAAX-box protein maturation"/>
    <property type="evidence" value="ECO:0007669"/>
    <property type="project" value="UniProtKB-ARBA"/>
</dbReference>
<dbReference type="Pfam" id="PF02517">
    <property type="entry name" value="Rce1-like"/>
    <property type="match status" value="1"/>
</dbReference>
<keyword evidence="3" id="KW-0378">Hydrolase</keyword>
<feature type="transmembrane region" description="Helical" evidence="1">
    <location>
        <begin position="244"/>
        <end position="267"/>
    </location>
</feature>
<proteinExistence type="predicted"/>
<evidence type="ECO:0000256" key="1">
    <source>
        <dbReference type="SAM" id="Phobius"/>
    </source>
</evidence>
<feature type="domain" description="CAAX prenyl protease 2/Lysostaphin resistance protein A-like" evidence="2">
    <location>
        <begin position="136"/>
        <end position="222"/>
    </location>
</feature>
<name>A0AAX2ZKI7_9FIRM</name>
<dbReference type="RefSeq" id="WP_228416860.1">
    <property type="nucleotide sequence ID" value="NZ_CP081135.1"/>
</dbReference>
<sequence length="291" mass="32920">MLDFTKEFNEVKIIPAIFWYIFTMIIVILGAFIIYFTNDINLIDNDNLLSLISTSLFILVLLYKFRVNKNKLQLMVKDYFKKVNIKELGSVIATQLCLSMGISLLSIGIVYFTLPNMLNELLSESSVSEVSTYTGLFISMLITVVGAPIMEELFFRAIIFKRISRKFNIYIGMAISSLVFGLLHIELAVIGAFVFGIACCILYIKYKNILIPMTVHFFNNLIAFLPQLNIHSATNTTPLTNTDAMVSLLFGSVLFVVGMFFFIKFILKNKKHLRGGFAPKISTGFIVESKN</sequence>
<keyword evidence="1" id="KW-0812">Transmembrane</keyword>
<dbReference type="PANTHER" id="PTHR36435">
    <property type="entry name" value="SLR1288 PROTEIN"/>
    <property type="match status" value="1"/>
</dbReference>
<feature type="transmembrane region" description="Helical" evidence="1">
    <location>
        <begin position="12"/>
        <end position="36"/>
    </location>
</feature>
<reference evidence="3 4" key="1">
    <citation type="journal article" date="2023" name="Int. J. Syst. Evol. Microbiol.">
        <title>Terrisporobacter hibernicus sp. nov., isolated from bovine faeces in Northern Ireland.</title>
        <authorList>
            <person name="Mitchell M."/>
            <person name="Nguyen S.V."/>
            <person name="Connor M."/>
            <person name="Fairley D.J."/>
            <person name="Donoghue O."/>
            <person name="Marshall H."/>
            <person name="Koolman L."/>
            <person name="McMullan G."/>
            <person name="Schaffer K.E."/>
            <person name="McGrath J.W."/>
            <person name="Fanning S."/>
        </authorList>
    </citation>
    <scope>NUCLEOTIDE SEQUENCE [LARGE SCALE GENOMIC DNA]</scope>
    <source>
        <strain evidence="3 4">MCA3</strain>
    </source>
</reference>
<keyword evidence="1" id="KW-1133">Transmembrane helix</keyword>
<gene>
    <name evidence="3" type="ORF">JW646_05460</name>
</gene>
<feature type="transmembrane region" description="Helical" evidence="1">
    <location>
        <begin position="48"/>
        <end position="67"/>
    </location>
</feature>
<keyword evidence="3" id="KW-0645">Protease</keyword>
<keyword evidence="4" id="KW-1185">Reference proteome</keyword>
<feature type="transmembrane region" description="Helical" evidence="1">
    <location>
        <begin position="213"/>
        <end position="232"/>
    </location>
</feature>
<keyword evidence="3" id="KW-0482">Metalloprotease</keyword>
<organism evidence="3 4">
    <name type="scientific">Terrisporobacter hibernicus</name>
    <dbReference type="NCBI Taxonomy" id="2813371"/>
    <lineage>
        <taxon>Bacteria</taxon>
        <taxon>Bacillati</taxon>
        <taxon>Bacillota</taxon>
        <taxon>Clostridia</taxon>
        <taxon>Peptostreptococcales</taxon>
        <taxon>Peptostreptococcaceae</taxon>
        <taxon>Terrisporobacter</taxon>
    </lineage>
</organism>
<accession>A0AAX2ZKI7</accession>
<keyword evidence="1" id="KW-0472">Membrane</keyword>
<feature type="transmembrane region" description="Helical" evidence="1">
    <location>
        <begin position="133"/>
        <end position="155"/>
    </location>
</feature>
<dbReference type="InterPro" id="IPR003675">
    <property type="entry name" value="Rce1/LyrA-like_dom"/>
</dbReference>
<dbReference type="GO" id="GO:0004175">
    <property type="term" value="F:endopeptidase activity"/>
    <property type="evidence" value="ECO:0007669"/>
    <property type="project" value="UniProtKB-ARBA"/>
</dbReference>
<dbReference type="GO" id="GO:0008237">
    <property type="term" value="F:metallopeptidase activity"/>
    <property type="evidence" value="ECO:0007669"/>
    <property type="project" value="UniProtKB-KW"/>
</dbReference>
<dbReference type="PANTHER" id="PTHR36435:SF1">
    <property type="entry name" value="CAAX AMINO TERMINAL PROTEASE FAMILY PROTEIN"/>
    <property type="match status" value="1"/>
</dbReference>
<dbReference type="EMBL" id="CP081135">
    <property type="protein sequence ID" value="UEL48897.1"/>
    <property type="molecule type" value="Genomic_DNA"/>
</dbReference>
<feature type="transmembrane region" description="Helical" evidence="1">
    <location>
        <begin position="88"/>
        <end position="113"/>
    </location>
</feature>
<dbReference type="Proteomes" id="UP001198983">
    <property type="component" value="Chromosome"/>
</dbReference>
<protein>
    <submittedName>
        <fullName evidence="3">CPBP family intramembrane metalloprotease</fullName>
    </submittedName>
</protein>
<dbReference type="KEGG" id="tem:JW646_05460"/>